<organism evidence="4 5">
    <name type="scientific">Candidatus Uhrbacteria bacterium CG10_big_fil_rev_8_21_14_0_10_48_16</name>
    <dbReference type="NCBI Taxonomy" id="1975038"/>
    <lineage>
        <taxon>Bacteria</taxon>
        <taxon>Candidatus Uhriibacteriota</taxon>
    </lineage>
</organism>
<comment type="caution">
    <text evidence="4">The sequence shown here is derived from an EMBL/GenBank/DDBJ whole genome shotgun (WGS) entry which is preliminary data.</text>
</comment>
<feature type="transmembrane region" description="Helical" evidence="3">
    <location>
        <begin position="215"/>
        <end position="236"/>
    </location>
</feature>
<feature type="transmembrane region" description="Helical" evidence="3">
    <location>
        <begin position="182"/>
        <end position="203"/>
    </location>
</feature>
<dbReference type="EMBL" id="PFEU01000008">
    <property type="protein sequence ID" value="PJE76886.1"/>
    <property type="molecule type" value="Genomic_DNA"/>
</dbReference>
<sequence>MSTVATSSRRGQEMPLFGVITRWATYLLFFLVPIFFLPWTTSVLEHNKQLLFVVLTVVGLVAWLGQMVSSKKFTFRSGWLNVIPGLYFVSVLIASLTSLAGYQTWVGQSSQEYTSFLSVMLFVVLFYMLMNTAGDTLVQRHVLFALFLSSALSGLIALLGIFDILHLPFEFAQSIGFNTIGTINGFVSFMTTIMFVGLAMWLVSHQGRDRVIPEGGSGMFLRMLIVFVTGVNIVGLMALDFWVFWVINIVGVLLLGTFVFIQAQEFPNPRRFALPIVVLGLSILFLFFPSPLKLNLPIVVSPSYGTSWDITKQVLSSNTSNLLFGSGPGTYLYDYLAFKPVGVNTSPFWSLRFDRAKSDLITTLGTLGVVGTFFWLVLMVWVAVKAIGRLVFERDHEEWKMTYVIFTGWSILLLTHILYSSNFTMTFLLWGFTGLLASQVSLKTWTSDFSRSPRLGLATSFAFAMVAVVVVVSLFVTGSRYVAEVAFAKAVEIDTSEEGTVDEVIAQLNRAVTFNGFSDVYQRNLSSAYLMKARELIVLTAGEEERTAEETQQIVDTVTASVEAAARATSIEPNYVSNWAVRGAIYRDLMSFAQGAEELAAQSFINAIQLEPNNPIHRTDLGRVYLTVADRARNLTTADDAELAEQAVEQETNLLSTAEQVFLEATELKSDYLPAHYYLAATYERQGKLEQATERLVALRNNNPADIGLSFQLTQMLIRLEEYAIAQQELERIVEISPNYSNALWYLASMYEISGNIEGAISAIEQVVKINPENEVASVRLARLRAGETTTSIPEPIQGGQGGVVDVDPGEVVEEVTDETGESDPEADAPVEVVE</sequence>
<name>A0A2M8LHK0_9BACT</name>
<dbReference type="Gene3D" id="1.25.40.10">
    <property type="entry name" value="Tetratricopeptide repeat domain"/>
    <property type="match status" value="2"/>
</dbReference>
<dbReference type="InterPro" id="IPR011990">
    <property type="entry name" value="TPR-like_helical_dom_sf"/>
</dbReference>
<feature type="transmembrane region" description="Helical" evidence="3">
    <location>
        <begin position="360"/>
        <end position="382"/>
    </location>
</feature>
<evidence type="ECO:0000313" key="4">
    <source>
        <dbReference type="EMBL" id="PJE76886.1"/>
    </source>
</evidence>
<keyword evidence="3" id="KW-0812">Transmembrane</keyword>
<dbReference type="PROSITE" id="PS50005">
    <property type="entry name" value="TPR"/>
    <property type="match status" value="1"/>
</dbReference>
<feature type="transmembrane region" description="Helical" evidence="3">
    <location>
        <begin position="427"/>
        <end position="445"/>
    </location>
</feature>
<proteinExistence type="predicted"/>
<dbReference type="SUPFAM" id="SSF48452">
    <property type="entry name" value="TPR-like"/>
    <property type="match status" value="2"/>
</dbReference>
<feature type="transmembrane region" description="Helical" evidence="3">
    <location>
        <begin position="457"/>
        <end position="476"/>
    </location>
</feature>
<feature type="transmembrane region" description="Helical" evidence="3">
    <location>
        <begin position="242"/>
        <end position="261"/>
    </location>
</feature>
<feature type="transmembrane region" description="Helical" evidence="3">
    <location>
        <begin position="142"/>
        <end position="162"/>
    </location>
</feature>
<keyword evidence="3" id="KW-0472">Membrane</keyword>
<feature type="transmembrane region" description="Helical" evidence="3">
    <location>
        <begin position="273"/>
        <end position="292"/>
    </location>
</feature>
<feature type="transmembrane region" description="Helical" evidence="3">
    <location>
        <begin position="403"/>
        <end position="421"/>
    </location>
</feature>
<dbReference type="AlphaFoldDB" id="A0A2M8LHK0"/>
<feature type="transmembrane region" description="Helical" evidence="3">
    <location>
        <begin position="16"/>
        <end position="37"/>
    </location>
</feature>
<feature type="transmembrane region" description="Helical" evidence="3">
    <location>
        <begin position="80"/>
        <end position="101"/>
    </location>
</feature>
<dbReference type="InterPro" id="IPR051533">
    <property type="entry name" value="WaaL-like"/>
</dbReference>
<evidence type="ECO:0000256" key="3">
    <source>
        <dbReference type="SAM" id="Phobius"/>
    </source>
</evidence>
<keyword evidence="1" id="KW-0802">TPR repeat</keyword>
<dbReference type="SMART" id="SM00028">
    <property type="entry name" value="TPR"/>
    <property type="match status" value="3"/>
</dbReference>
<dbReference type="PANTHER" id="PTHR37422:SF13">
    <property type="entry name" value="LIPOPOLYSACCHARIDE BIOSYNTHESIS PROTEIN PA4999-RELATED"/>
    <property type="match status" value="1"/>
</dbReference>
<dbReference type="PANTHER" id="PTHR37422">
    <property type="entry name" value="TEICHURONIC ACID BIOSYNTHESIS PROTEIN TUAE"/>
    <property type="match status" value="1"/>
</dbReference>
<feature type="transmembrane region" description="Helical" evidence="3">
    <location>
        <begin position="49"/>
        <end position="68"/>
    </location>
</feature>
<accession>A0A2M8LHK0</accession>
<reference evidence="5" key="1">
    <citation type="submission" date="2017-09" db="EMBL/GenBank/DDBJ databases">
        <title>Depth-based differentiation of microbial function through sediment-hosted aquifers and enrichment of novel symbionts in the deep terrestrial subsurface.</title>
        <authorList>
            <person name="Probst A.J."/>
            <person name="Ladd B."/>
            <person name="Jarett J.K."/>
            <person name="Geller-Mcgrath D.E."/>
            <person name="Sieber C.M.K."/>
            <person name="Emerson J.B."/>
            <person name="Anantharaman K."/>
            <person name="Thomas B.C."/>
            <person name="Malmstrom R."/>
            <person name="Stieglmeier M."/>
            <person name="Klingl A."/>
            <person name="Woyke T."/>
            <person name="Ryan C.M."/>
            <person name="Banfield J.F."/>
        </authorList>
    </citation>
    <scope>NUCLEOTIDE SEQUENCE [LARGE SCALE GENOMIC DNA]</scope>
</reference>
<evidence type="ECO:0000313" key="5">
    <source>
        <dbReference type="Proteomes" id="UP000231436"/>
    </source>
</evidence>
<dbReference type="InterPro" id="IPR019734">
    <property type="entry name" value="TPR_rpt"/>
</dbReference>
<gene>
    <name evidence="4" type="ORF">COV05_01675</name>
</gene>
<evidence type="ECO:0000256" key="2">
    <source>
        <dbReference type="SAM" id="MobiDB-lite"/>
    </source>
</evidence>
<feature type="repeat" description="TPR" evidence="1">
    <location>
        <begin position="741"/>
        <end position="774"/>
    </location>
</feature>
<feature type="region of interest" description="Disordered" evidence="2">
    <location>
        <begin position="815"/>
        <end position="835"/>
    </location>
</feature>
<keyword evidence="3" id="KW-1133">Transmembrane helix</keyword>
<feature type="transmembrane region" description="Helical" evidence="3">
    <location>
        <begin position="113"/>
        <end position="130"/>
    </location>
</feature>
<dbReference type="Proteomes" id="UP000231436">
    <property type="component" value="Unassembled WGS sequence"/>
</dbReference>
<evidence type="ECO:0000256" key="1">
    <source>
        <dbReference type="PROSITE-ProRule" id="PRU00339"/>
    </source>
</evidence>
<protein>
    <submittedName>
        <fullName evidence="4">Uncharacterized protein</fullName>
    </submittedName>
</protein>